<reference evidence="1 2" key="1">
    <citation type="journal article" date="2016" name="Genome Announc.">
        <title>Complete Genome Sequence of Methylobacterium populi P-1M, Isolated from Pink-Pigmented Household Biofilm.</title>
        <authorList>
            <person name="Morohoshi T."/>
            <person name="Ikeda T."/>
        </authorList>
    </citation>
    <scope>NUCLEOTIDE SEQUENCE [LARGE SCALE GENOMIC DNA]</scope>
    <source>
        <strain evidence="1 2">P-1M</strain>
    </source>
</reference>
<proteinExistence type="predicted"/>
<evidence type="ECO:0000313" key="2">
    <source>
        <dbReference type="Proteomes" id="UP000218288"/>
    </source>
</evidence>
<evidence type="ECO:0000313" key="1">
    <source>
        <dbReference type="EMBL" id="BAU93451.1"/>
    </source>
</evidence>
<sequence>MIEQQERAPADYTREVIRQSLRLGAPGLAEPAREAIVRSIMLKLEGNGLLGALDRPPASSGKALTGKAQ</sequence>
<name>A0A160PM24_9HYPH</name>
<dbReference type="AlphaFoldDB" id="A0A160PM24"/>
<dbReference type="Proteomes" id="UP000218288">
    <property type="component" value="Chromosome"/>
</dbReference>
<accession>A0A160PM24</accession>
<dbReference type="RefSeq" id="WP_096487175.1">
    <property type="nucleotide sequence ID" value="NZ_AP014809.1"/>
</dbReference>
<gene>
    <name evidence="1" type="ORF">MPPM_4846</name>
</gene>
<organism evidence="1 2">
    <name type="scientific">Methylorubrum populi</name>
    <dbReference type="NCBI Taxonomy" id="223967"/>
    <lineage>
        <taxon>Bacteria</taxon>
        <taxon>Pseudomonadati</taxon>
        <taxon>Pseudomonadota</taxon>
        <taxon>Alphaproteobacteria</taxon>
        <taxon>Hyphomicrobiales</taxon>
        <taxon>Methylobacteriaceae</taxon>
        <taxon>Methylorubrum</taxon>
    </lineage>
</organism>
<protein>
    <submittedName>
        <fullName evidence="1">Uncharacterized protein</fullName>
    </submittedName>
</protein>
<dbReference type="EMBL" id="AP014809">
    <property type="protein sequence ID" value="BAU93451.1"/>
    <property type="molecule type" value="Genomic_DNA"/>
</dbReference>